<proteinExistence type="predicted"/>
<reference evidence="2" key="2">
    <citation type="journal article" date="2021" name="PeerJ">
        <title>Extensive microbial diversity within the chicken gut microbiome revealed by metagenomics and culture.</title>
        <authorList>
            <person name="Gilroy R."/>
            <person name="Ravi A."/>
            <person name="Getino M."/>
            <person name="Pursley I."/>
            <person name="Horton D.L."/>
            <person name="Alikhan N.F."/>
            <person name="Baker D."/>
            <person name="Gharbi K."/>
            <person name="Hall N."/>
            <person name="Watson M."/>
            <person name="Adriaenssens E.M."/>
            <person name="Foster-Nyarko E."/>
            <person name="Jarju S."/>
            <person name="Secka A."/>
            <person name="Antonio M."/>
            <person name="Oren A."/>
            <person name="Chaudhuri R.R."/>
            <person name="La Ragione R."/>
            <person name="Hildebrand F."/>
            <person name="Pallen M.J."/>
        </authorList>
    </citation>
    <scope>NUCLEOTIDE SEQUENCE</scope>
    <source>
        <strain evidence="2">ChiW17-6978</strain>
    </source>
</reference>
<protein>
    <submittedName>
        <fullName evidence="2">Uncharacterized protein</fullName>
    </submittedName>
</protein>
<evidence type="ECO:0000256" key="1">
    <source>
        <dbReference type="SAM" id="Phobius"/>
    </source>
</evidence>
<accession>A0A9D1KK52</accession>
<keyword evidence="1" id="KW-1133">Transmembrane helix</keyword>
<dbReference type="EMBL" id="DVLF01000094">
    <property type="protein sequence ID" value="HIT49969.1"/>
    <property type="molecule type" value="Genomic_DNA"/>
</dbReference>
<dbReference type="AlphaFoldDB" id="A0A9D1KK52"/>
<evidence type="ECO:0000313" key="2">
    <source>
        <dbReference type="EMBL" id="HIT49969.1"/>
    </source>
</evidence>
<dbReference type="Proteomes" id="UP000886758">
    <property type="component" value="Unassembled WGS sequence"/>
</dbReference>
<keyword evidence="1" id="KW-0472">Membrane</keyword>
<organism evidence="2 3">
    <name type="scientific">Candidatus Pelethenecus faecipullorum</name>
    <dbReference type="NCBI Taxonomy" id="2840900"/>
    <lineage>
        <taxon>Bacteria</taxon>
        <taxon>Bacillati</taxon>
        <taxon>Mycoplasmatota</taxon>
        <taxon>Mollicutes</taxon>
        <taxon>Candidatus Pelethenecus</taxon>
    </lineage>
</organism>
<keyword evidence="1" id="KW-0812">Transmembrane</keyword>
<reference evidence="2" key="1">
    <citation type="submission" date="2020-10" db="EMBL/GenBank/DDBJ databases">
        <authorList>
            <person name="Gilroy R."/>
        </authorList>
    </citation>
    <scope>NUCLEOTIDE SEQUENCE</scope>
    <source>
        <strain evidence="2">ChiW17-6978</strain>
    </source>
</reference>
<gene>
    <name evidence="2" type="ORF">IAD46_02975</name>
</gene>
<feature type="transmembrane region" description="Helical" evidence="1">
    <location>
        <begin position="25"/>
        <end position="47"/>
    </location>
</feature>
<comment type="caution">
    <text evidence="2">The sequence shown here is derived from an EMBL/GenBank/DDBJ whole genome shotgun (WGS) entry which is preliminary data.</text>
</comment>
<evidence type="ECO:0000313" key="3">
    <source>
        <dbReference type="Proteomes" id="UP000886758"/>
    </source>
</evidence>
<name>A0A9D1KK52_9MOLU</name>
<sequence>MTKKKDTKIQSNNYKNPTKTPIGKILILILTAAMALVSVALLIYYIVISITNV</sequence>